<organism evidence="2 4">
    <name type="scientific">Dorea formicigenerans</name>
    <dbReference type="NCBI Taxonomy" id="39486"/>
    <lineage>
        <taxon>Bacteria</taxon>
        <taxon>Bacillati</taxon>
        <taxon>Bacillota</taxon>
        <taxon>Clostridia</taxon>
        <taxon>Lachnospirales</taxon>
        <taxon>Lachnospiraceae</taxon>
        <taxon>Dorea</taxon>
    </lineage>
</organism>
<evidence type="ECO:0000313" key="2">
    <source>
        <dbReference type="EMBL" id="RGN90373.1"/>
    </source>
</evidence>
<dbReference type="GO" id="GO:0016787">
    <property type="term" value="F:hydrolase activity"/>
    <property type="evidence" value="ECO:0007669"/>
    <property type="project" value="InterPro"/>
</dbReference>
<protein>
    <recommendedName>
        <fullName evidence="1">Calcineurin-like phosphoesterase domain-containing protein</fullName>
    </recommendedName>
</protein>
<dbReference type="InterPro" id="IPR004843">
    <property type="entry name" value="Calcineurin-like_PHP"/>
</dbReference>
<dbReference type="EMBL" id="QSVB01000010">
    <property type="protein sequence ID" value="RGN90373.1"/>
    <property type="molecule type" value="Genomic_DNA"/>
</dbReference>
<name>A0A3E5ENT4_9FIRM</name>
<dbReference type="SUPFAM" id="SSF56300">
    <property type="entry name" value="Metallo-dependent phosphatases"/>
    <property type="match status" value="1"/>
</dbReference>
<proteinExistence type="predicted"/>
<dbReference type="Pfam" id="PF00149">
    <property type="entry name" value="Metallophos"/>
    <property type="match status" value="1"/>
</dbReference>
<sequence length="122" mass="14611">MIYITGDCHNNFERFNTRNFPEQKEMTKDDYVIICGDFGGVWNKDGESKMETSALDWLDGKAFTTLFVDGNHENFDRLYAYPVEKKIRQTARFKKWFFGHYHDNRNVTKDELLLWEQIIRIS</sequence>
<dbReference type="CDD" id="cd00838">
    <property type="entry name" value="MPP_superfamily"/>
    <property type="match status" value="1"/>
</dbReference>
<dbReference type="Proteomes" id="UP000260841">
    <property type="component" value="Unassembled WGS sequence"/>
</dbReference>
<dbReference type="RefSeq" id="WP_117606641.1">
    <property type="nucleotide sequence ID" value="NZ_QRPD01000013.1"/>
</dbReference>
<dbReference type="AlphaFoldDB" id="A0A3E5ENT4"/>
<feature type="domain" description="Calcineurin-like phosphoesterase" evidence="1">
    <location>
        <begin position="2"/>
        <end position="97"/>
    </location>
</feature>
<evidence type="ECO:0000313" key="3">
    <source>
        <dbReference type="EMBL" id="RHL85763.1"/>
    </source>
</evidence>
<gene>
    <name evidence="3" type="ORF">DWZ98_13150</name>
    <name evidence="2" type="ORF">DXB36_10030</name>
</gene>
<dbReference type="EMBL" id="QRPD01000013">
    <property type="protein sequence ID" value="RHL85763.1"/>
    <property type="molecule type" value="Genomic_DNA"/>
</dbReference>
<evidence type="ECO:0000313" key="4">
    <source>
        <dbReference type="Proteomes" id="UP000260841"/>
    </source>
</evidence>
<evidence type="ECO:0000313" key="5">
    <source>
        <dbReference type="Proteomes" id="UP000283325"/>
    </source>
</evidence>
<comment type="caution">
    <text evidence="2">The sequence shown here is derived from an EMBL/GenBank/DDBJ whole genome shotgun (WGS) entry which is preliminary data.</text>
</comment>
<dbReference type="Proteomes" id="UP000283325">
    <property type="component" value="Unassembled WGS sequence"/>
</dbReference>
<evidence type="ECO:0000259" key="1">
    <source>
        <dbReference type="Pfam" id="PF00149"/>
    </source>
</evidence>
<accession>A0A3E5ENT4</accession>
<dbReference type="InterPro" id="IPR029052">
    <property type="entry name" value="Metallo-depent_PP-like"/>
</dbReference>
<reference evidence="4 5" key="1">
    <citation type="submission" date="2018-08" db="EMBL/GenBank/DDBJ databases">
        <title>A genome reference for cultivated species of the human gut microbiota.</title>
        <authorList>
            <person name="Zou Y."/>
            <person name="Xue W."/>
            <person name="Luo G."/>
        </authorList>
    </citation>
    <scope>NUCLEOTIDE SEQUENCE [LARGE SCALE GENOMIC DNA]</scope>
    <source>
        <strain evidence="3 5">AF36-1BH</strain>
        <strain evidence="2 4">OM03-2</strain>
    </source>
</reference>
<dbReference type="Gene3D" id="3.60.21.10">
    <property type="match status" value="1"/>
</dbReference>